<reference evidence="1" key="1">
    <citation type="submission" date="2014-09" db="EMBL/GenBank/DDBJ databases">
        <authorList>
            <person name="Magalhaes I.L.F."/>
            <person name="Oliveira U."/>
            <person name="Santos F.R."/>
            <person name="Vidigal T.H.D.A."/>
            <person name="Brescovit A.D."/>
            <person name="Santos A.J."/>
        </authorList>
    </citation>
    <scope>NUCLEOTIDE SEQUENCE</scope>
    <source>
        <tissue evidence="1">Shoot tissue taken approximately 20 cm above the soil surface</tissue>
    </source>
</reference>
<evidence type="ECO:0000313" key="1">
    <source>
        <dbReference type="EMBL" id="JAD15102.1"/>
    </source>
</evidence>
<protein>
    <submittedName>
        <fullName evidence="1">Uncharacterized protein</fullName>
    </submittedName>
</protein>
<proteinExistence type="predicted"/>
<accession>A0A0A8XTV5</accession>
<reference evidence="1" key="2">
    <citation type="journal article" date="2015" name="Data Brief">
        <title>Shoot transcriptome of the giant reed, Arundo donax.</title>
        <authorList>
            <person name="Barrero R.A."/>
            <person name="Guerrero F.D."/>
            <person name="Moolhuijzen P."/>
            <person name="Goolsby J.A."/>
            <person name="Tidwell J."/>
            <person name="Bellgard S.E."/>
            <person name="Bellgard M.I."/>
        </authorList>
    </citation>
    <scope>NUCLEOTIDE SEQUENCE</scope>
    <source>
        <tissue evidence="1">Shoot tissue taken approximately 20 cm above the soil surface</tissue>
    </source>
</reference>
<dbReference type="EMBL" id="GBRH01282793">
    <property type="protein sequence ID" value="JAD15102.1"/>
    <property type="molecule type" value="Transcribed_RNA"/>
</dbReference>
<sequence>MQTVVVCVQVET</sequence>
<organism evidence="1">
    <name type="scientific">Arundo donax</name>
    <name type="common">Giant reed</name>
    <name type="synonym">Donax arundinaceus</name>
    <dbReference type="NCBI Taxonomy" id="35708"/>
    <lineage>
        <taxon>Eukaryota</taxon>
        <taxon>Viridiplantae</taxon>
        <taxon>Streptophyta</taxon>
        <taxon>Embryophyta</taxon>
        <taxon>Tracheophyta</taxon>
        <taxon>Spermatophyta</taxon>
        <taxon>Magnoliopsida</taxon>
        <taxon>Liliopsida</taxon>
        <taxon>Poales</taxon>
        <taxon>Poaceae</taxon>
        <taxon>PACMAD clade</taxon>
        <taxon>Arundinoideae</taxon>
        <taxon>Arundineae</taxon>
        <taxon>Arundo</taxon>
    </lineage>
</organism>
<name>A0A0A8XTV5_ARUDO</name>